<proteinExistence type="predicted"/>
<accession>A0A0K6GC76</accession>
<dbReference type="PANTHER" id="PTHR31758">
    <property type="entry name" value="BTB/POZ DOMAIN-CONTAINING PROTEIN YLR108C"/>
    <property type="match status" value="1"/>
</dbReference>
<dbReference type="InterPro" id="IPR011333">
    <property type="entry name" value="SKP1/BTB/POZ_sf"/>
</dbReference>
<evidence type="ECO:0000313" key="2">
    <source>
        <dbReference type="Proteomes" id="UP000044841"/>
    </source>
</evidence>
<dbReference type="Proteomes" id="UP000044841">
    <property type="component" value="Unassembled WGS sequence"/>
</dbReference>
<dbReference type="AlphaFoldDB" id="A0A0K6GC76"/>
<protein>
    <recommendedName>
        <fullName evidence="3">BTB domain-containing protein</fullName>
    </recommendedName>
</protein>
<gene>
    <name evidence="1" type="ORF">RSOLAG22IIIB_06145</name>
</gene>
<dbReference type="SUPFAM" id="SSF54695">
    <property type="entry name" value="POZ domain"/>
    <property type="match status" value="1"/>
</dbReference>
<organism evidence="1 2">
    <name type="scientific">Rhizoctonia solani</name>
    <dbReference type="NCBI Taxonomy" id="456999"/>
    <lineage>
        <taxon>Eukaryota</taxon>
        <taxon>Fungi</taxon>
        <taxon>Dikarya</taxon>
        <taxon>Basidiomycota</taxon>
        <taxon>Agaricomycotina</taxon>
        <taxon>Agaricomycetes</taxon>
        <taxon>Cantharellales</taxon>
        <taxon>Ceratobasidiaceae</taxon>
        <taxon>Rhizoctonia</taxon>
    </lineage>
</organism>
<dbReference type="EMBL" id="CYGV01001645">
    <property type="protein sequence ID" value="CUA76217.1"/>
    <property type="molecule type" value="Genomic_DNA"/>
</dbReference>
<evidence type="ECO:0000313" key="1">
    <source>
        <dbReference type="EMBL" id="CUA76217.1"/>
    </source>
</evidence>
<keyword evidence="2" id="KW-1185">Reference proteome</keyword>
<dbReference type="Gene3D" id="3.30.710.10">
    <property type="entry name" value="Potassium Channel Kv1.1, Chain A"/>
    <property type="match status" value="1"/>
</dbReference>
<reference evidence="1 2" key="1">
    <citation type="submission" date="2015-07" db="EMBL/GenBank/DDBJ databases">
        <authorList>
            <person name="Noorani M."/>
        </authorList>
    </citation>
    <scope>NUCLEOTIDE SEQUENCE [LARGE SCALE GENOMIC DNA]</scope>
    <source>
        <strain evidence="1">BBA 69670</strain>
    </source>
</reference>
<evidence type="ECO:0008006" key="3">
    <source>
        <dbReference type="Google" id="ProtNLM"/>
    </source>
</evidence>
<dbReference type="PANTHER" id="PTHR31758:SF2">
    <property type="entry name" value="BTB_POZ DOMAIN-CONTAINING PROTEIN YLR108C"/>
    <property type="match status" value="1"/>
</dbReference>
<name>A0A0K6GC76_9AGAM</name>
<sequence length="230" mass="26651">MAQESLYTVAVQGKEFKLTKAQIEFDSPNYFTMCFLGDFNEAQTRRLEVSRDPATFGHIVNYLSGYEIFPPVYVEPSGSIYDSFMRKLRVDAEFFQLDGLVHLMDKILVPYVEDMKPNERYLAFLGTYRTAHAELEDPADGVRGVIIWNTLSLTDKMRAKAPFNELESPRSGSDFDDYDTLAAVQKILKEKLGKRYLQNWRLVGYKSECEAENFRFWNIILVERIMMASK</sequence>